<evidence type="ECO:0000256" key="1">
    <source>
        <dbReference type="SAM" id="SignalP"/>
    </source>
</evidence>
<sequence length="98" mass="9800">MGKSALFVAGAALCLTLSGAVLAPAALAASANAPSAGVMSVCSNAKRDARALLGAIGRPTGSDDAGFLYNEMLWVRNNLGGQVRQTATNLARAIAAHC</sequence>
<gene>
    <name evidence="2" type="ORF">JOF56_008209</name>
</gene>
<keyword evidence="3" id="KW-1185">Reference proteome</keyword>
<evidence type="ECO:0008006" key="4">
    <source>
        <dbReference type="Google" id="ProtNLM"/>
    </source>
</evidence>
<feature type="signal peptide" evidence="1">
    <location>
        <begin position="1"/>
        <end position="23"/>
    </location>
</feature>
<organism evidence="2 3">
    <name type="scientific">Kibdelosporangium banguiense</name>
    <dbReference type="NCBI Taxonomy" id="1365924"/>
    <lineage>
        <taxon>Bacteria</taxon>
        <taxon>Bacillati</taxon>
        <taxon>Actinomycetota</taxon>
        <taxon>Actinomycetes</taxon>
        <taxon>Pseudonocardiales</taxon>
        <taxon>Pseudonocardiaceae</taxon>
        <taxon>Kibdelosporangium</taxon>
    </lineage>
</organism>
<name>A0ABS4TTV3_9PSEU</name>
<evidence type="ECO:0000313" key="3">
    <source>
        <dbReference type="Proteomes" id="UP001519332"/>
    </source>
</evidence>
<dbReference type="Proteomes" id="UP001519332">
    <property type="component" value="Unassembled WGS sequence"/>
</dbReference>
<accession>A0ABS4TTV3</accession>
<feature type="chain" id="PRO_5046268294" description="Hemophore-related protein, Rv0203/Rv1174c family" evidence="1">
    <location>
        <begin position="24"/>
        <end position="98"/>
    </location>
</feature>
<comment type="caution">
    <text evidence="2">The sequence shown here is derived from an EMBL/GenBank/DDBJ whole genome shotgun (WGS) entry which is preliminary data.</text>
</comment>
<reference evidence="2 3" key="1">
    <citation type="submission" date="2021-03" db="EMBL/GenBank/DDBJ databases">
        <title>Sequencing the genomes of 1000 actinobacteria strains.</title>
        <authorList>
            <person name="Klenk H.-P."/>
        </authorList>
    </citation>
    <scope>NUCLEOTIDE SEQUENCE [LARGE SCALE GENOMIC DNA]</scope>
    <source>
        <strain evidence="2 3">DSM 46670</strain>
    </source>
</reference>
<keyword evidence="1" id="KW-0732">Signal</keyword>
<dbReference type="RefSeq" id="WP_209644911.1">
    <property type="nucleotide sequence ID" value="NZ_JAGINW010000001.1"/>
</dbReference>
<dbReference type="EMBL" id="JAGINW010000001">
    <property type="protein sequence ID" value="MBP2327824.1"/>
    <property type="molecule type" value="Genomic_DNA"/>
</dbReference>
<protein>
    <recommendedName>
        <fullName evidence="4">Hemophore-related protein, Rv0203/Rv1174c family</fullName>
    </recommendedName>
</protein>
<proteinExistence type="predicted"/>
<evidence type="ECO:0000313" key="2">
    <source>
        <dbReference type="EMBL" id="MBP2327824.1"/>
    </source>
</evidence>